<dbReference type="InterPro" id="IPR005894">
    <property type="entry name" value="DrrA"/>
</dbReference>
<dbReference type="Proteomes" id="UP001597261">
    <property type="component" value="Unassembled WGS sequence"/>
</dbReference>
<dbReference type="InterPro" id="IPR017871">
    <property type="entry name" value="ABC_transporter-like_CS"/>
</dbReference>
<dbReference type="PANTHER" id="PTHR42711:SF19">
    <property type="entry name" value="DOXORUBICIN RESISTANCE ATP-BINDING PROTEIN DRRA"/>
    <property type="match status" value="1"/>
</dbReference>
<evidence type="ECO:0000256" key="1">
    <source>
        <dbReference type="ARBA" id="ARBA00004413"/>
    </source>
</evidence>
<proteinExistence type="inferred from homology"/>
<dbReference type="SMART" id="SM00382">
    <property type="entry name" value="AAA"/>
    <property type="match status" value="1"/>
</dbReference>
<dbReference type="NCBIfam" id="TIGR01188">
    <property type="entry name" value="drrA"/>
    <property type="match status" value="1"/>
</dbReference>
<evidence type="ECO:0000256" key="4">
    <source>
        <dbReference type="ARBA" id="ARBA00022741"/>
    </source>
</evidence>
<keyword evidence="8" id="KW-0046">Antibiotic resistance</keyword>
<gene>
    <name evidence="12" type="ORF">ACFSL4_22605</name>
</gene>
<feature type="region of interest" description="Disordered" evidence="10">
    <location>
        <begin position="311"/>
        <end position="336"/>
    </location>
</feature>
<dbReference type="Pfam" id="PF13732">
    <property type="entry name" value="DrrA1-3_C"/>
    <property type="match status" value="1"/>
</dbReference>
<feature type="domain" description="ABC transporter" evidence="11">
    <location>
        <begin position="5"/>
        <end position="235"/>
    </location>
</feature>
<evidence type="ECO:0000256" key="5">
    <source>
        <dbReference type="ARBA" id="ARBA00022840"/>
    </source>
</evidence>
<keyword evidence="7" id="KW-0472">Membrane</keyword>
<evidence type="ECO:0000256" key="8">
    <source>
        <dbReference type="ARBA" id="ARBA00023251"/>
    </source>
</evidence>
<evidence type="ECO:0000256" key="2">
    <source>
        <dbReference type="ARBA" id="ARBA00022448"/>
    </source>
</evidence>
<keyword evidence="13" id="KW-1185">Reference proteome</keyword>
<evidence type="ECO:0000313" key="12">
    <source>
        <dbReference type="EMBL" id="MFD1660916.1"/>
    </source>
</evidence>
<dbReference type="InterPro" id="IPR025302">
    <property type="entry name" value="DrrA1/2-like_C"/>
</dbReference>
<evidence type="ECO:0000256" key="3">
    <source>
        <dbReference type="ARBA" id="ARBA00022475"/>
    </source>
</evidence>
<dbReference type="InterPro" id="IPR003593">
    <property type="entry name" value="AAA+_ATPase"/>
</dbReference>
<comment type="caution">
    <text evidence="12">The sequence shown here is derived from an EMBL/GenBank/DDBJ whole genome shotgun (WGS) entry which is preliminary data.</text>
</comment>
<evidence type="ECO:0000256" key="6">
    <source>
        <dbReference type="ARBA" id="ARBA00022967"/>
    </source>
</evidence>
<dbReference type="Gene3D" id="3.40.50.300">
    <property type="entry name" value="P-loop containing nucleotide triphosphate hydrolases"/>
    <property type="match status" value="1"/>
</dbReference>
<dbReference type="Pfam" id="PF00005">
    <property type="entry name" value="ABC_tran"/>
    <property type="match status" value="1"/>
</dbReference>
<evidence type="ECO:0000256" key="9">
    <source>
        <dbReference type="ARBA" id="ARBA00049985"/>
    </source>
</evidence>
<reference evidence="13" key="1">
    <citation type="journal article" date="2019" name="Int. J. Syst. Evol. Microbiol.">
        <title>The Global Catalogue of Microorganisms (GCM) 10K type strain sequencing project: providing services to taxonomists for standard genome sequencing and annotation.</title>
        <authorList>
            <consortium name="The Broad Institute Genomics Platform"/>
            <consortium name="The Broad Institute Genome Sequencing Center for Infectious Disease"/>
            <person name="Wu L."/>
            <person name="Ma J."/>
        </authorList>
    </citation>
    <scope>NUCLEOTIDE SEQUENCE [LARGE SCALE GENOMIC DNA]</scope>
    <source>
        <strain evidence="13">CGMCC 1.12470</strain>
    </source>
</reference>
<dbReference type="InterPro" id="IPR027417">
    <property type="entry name" value="P-loop_NTPase"/>
</dbReference>
<accession>A0ABW4IVF2</accession>
<keyword evidence="6" id="KW-1278">Translocase</keyword>
<organism evidence="12 13">
    <name type="scientific">Streptomyces caeni</name>
    <dbReference type="NCBI Taxonomy" id="2307231"/>
    <lineage>
        <taxon>Bacteria</taxon>
        <taxon>Bacillati</taxon>
        <taxon>Actinomycetota</taxon>
        <taxon>Actinomycetes</taxon>
        <taxon>Kitasatosporales</taxon>
        <taxon>Streptomycetaceae</taxon>
        <taxon>Streptomyces</taxon>
    </lineage>
</organism>
<protein>
    <submittedName>
        <fullName evidence="12">ATP-binding cassette domain-containing protein</fullName>
    </submittedName>
</protein>
<evidence type="ECO:0000313" key="13">
    <source>
        <dbReference type="Proteomes" id="UP001597261"/>
    </source>
</evidence>
<keyword evidence="4" id="KW-0547">Nucleotide-binding</keyword>
<dbReference type="GO" id="GO:0005524">
    <property type="term" value="F:ATP binding"/>
    <property type="evidence" value="ECO:0007669"/>
    <property type="project" value="UniProtKB-KW"/>
</dbReference>
<comment type="subcellular location">
    <subcellularLocation>
        <location evidence="1">Cell membrane</location>
        <topology evidence="1">Peripheral membrane protein</topology>
        <orientation evidence="1">Cytoplasmic side</orientation>
    </subcellularLocation>
</comment>
<keyword evidence="3" id="KW-1003">Cell membrane</keyword>
<dbReference type="PANTHER" id="PTHR42711">
    <property type="entry name" value="ABC TRANSPORTER ATP-BINDING PROTEIN"/>
    <property type="match status" value="1"/>
</dbReference>
<dbReference type="PROSITE" id="PS00211">
    <property type="entry name" value="ABC_TRANSPORTER_1"/>
    <property type="match status" value="1"/>
</dbReference>
<evidence type="ECO:0000256" key="7">
    <source>
        <dbReference type="ARBA" id="ARBA00023136"/>
    </source>
</evidence>
<dbReference type="InterPro" id="IPR003439">
    <property type="entry name" value="ABC_transporter-like_ATP-bd"/>
</dbReference>
<evidence type="ECO:0000259" key="11">
    <source>
        <dbReference type="PROSITE" id="PS50893"/>
    </source>
</evidence>
<evidence type="ECO:0000256" key="10">
    <source>
        <dbReference type="SAM" id="MobiDB-lite"/>
    </source>
</evidence>
<dbReference type="RefSeq" id="WP_381085834.1">
    <property type="nucleotide sequence ID" value="NZ_JBHUDX010000064.1"/>
</dbReference>
<name>A0ABW4IVF2_9ACTN</name>
<comment type="similarity">
    <text evidence="9">Belongs to the ABC transporter superfamily. Drug exporter-1 (DrugE1) (TC 3.A.1.105) family.</text>
</comment>
<sequence length="336" mass="36199">MPGAIYAEGLVKTFGDVRALDGVDLDVPEGTVLGLLGPNGAGKTTTVRCLTTLLRPDSGTAVVAGIDVLKHPDAVRRSVGLSGQFAAVDEYLTGRENLEMVGRLYQMRAKAAKQRAAELLEQFHLTDAADRPTKTYSGGMRRRLDLAAALVVRPAVMFMDEPTTGLDPRNRQQLWEVIKQLVSGGTTLLLTTQYLEEADHLAHDICVVDHGRVIARGTSDQLKARTGGERVEVVVHEREHIATAAGVLSGFGKGATTIEEHTRRLTVPVSGGAKLLAEVIRELDSRGIEIDDIGLRRPTLDDVFLSLTGHVAEENPEDSGAAEDTATRKRAKETAK</sequence>
<dbReference type="InterPro" id="IPR050763">
    <property type="entry name" value="ABC_transporter_ATP-binding"/>
</dbReference>
<keyword evidence="2" id="KW-0813">Transport</keyword>
<dbReference type="EMBL" id="JBHUDX010000064">
    <property type="protein sequence ID" value="MFD1660916.1"/>
    <property type="molecule type" value="Genomic_DNA"/>
</dbReference>
<dbReference type="SUPFAM" id="SSF52540">
    <property type="entry name" value="P-loop containing nucleoside triphosphate hydrolases"/>
    <property type="match status" value="1"/>
</dbReference>
<dbReference type="PROSITE" id="PS50893">
    <property type="entry name" value="ABC_TRANSPORTER_2"/>
    <property type="match status" value="1"/>
</dbReference>
<keyword evidence="5 12" id="KW-0067">ATP-binding</keyword>